<keyword evidence="6" id="KW-1133">Transmembrane helix</keyword>
<dbReference type="InterPro" id="IPR012677">
    <property type="entry name" value="Nucleotide-bd_a/b_plait_sf"/>
</dbReference>
<feature type="compositionally biased region" description="Basic and acidic residues" evidence="5">
    <location>
        <begin position="201"/>
        <end position="217"/>
    </location>
</feature>
<feature type="region of interest" description="Disordered" evidence="5">
    <location>
        <begin position="1"/>
        <end position="217"/>
    </location>
</feature>
<comment type="caution">
    <text evidence="8">The sequence shown here is derived from an EMBL/GenBank/DDBJ whole genome shotgun (WGS) entry which is preliminary data.</text>
</comment>
<feature type="compositionally biased region" description="Basic and acidic residues" evidence="5">
    <location>
        <begin position="179"/>
        <end position="192"/>
    </location>
</feature>
<dbReference type="Gene3D" id="3.30.70.330">
    <property type="match status" value="1"/>
</dbReference>
<feature type="domain" description="RRM" evidence="7">
    <location>
        <begin position="225"/>
        <end position="318"/>
    </location>
</feature>
<organism evidence="8 9">
    <name type="scientific">Homarus americanus</name>
    <name type="common">American lobster</name>
    <dbReference type="NCBI Taxonomy" id="6706"/>
    <lineage>
        <taxon>Eukaryota</taxon>
        <taxon>Metazoa</taxon>
        <taxon>Ecdysozoa</taxon>
        <taxon>Arthropoda</taxon>
        <taxon>Crustacea</taxon>
        <taxon>Multicrustacea</taxon>
        <taxon>Malacostraca</taxon>
        <taxon>Eumalacostraca</taxon>
        <taxon>Eucarida</taxon>
        <taxon>Decapoda</taxon>
        <taxon>Pleocyemata</taxon>
        <taxon>Astacidea</taxon>
        <taxon>Nephropoidea</taxon>
        <taxon>Nephropidae</taxon>
        <taxon>Homarus</taxon>
    </lineage>
</organism>
<sequence>MTEVKLLLPGGHGSSYSGYGMQQQTQPPVQPAAGSGGYSSYGGQSQGYEQNSNYQSSNYGQPPTSNYGGQQASTYGSQPSANYSALQPQGNYGGPPPQGNYGGPPSGGNYGGPQGPNYGAPPPPSNGNYGGQGGGFNSGLGMAPPPQSAPPGFGGMHGQPKNQLSAPTHRAAGLKVSSYRRDQGRGYNKEDGSGNYGGSRFDGDSRGGNGDRFRGESSDLVMQEDTIFVSGMPANATEENIKEHFGSIGIIKMDKRTQRPKIWMYKDKATGRMKGECTVTFDDPFTAKSRWQRDQRAVTNADGVALVARPEIVVLAVVGVVVVVVEAVVVAVAAAVVEEGVEAEVIEALTVVVVLLVVGVVIAVVEIVMVLQVVVEDVQVIGDVLYQVVEITTLLGATAVIGVMSPSLLERVVMMIVEVVEVETVEVSGVDSVDVEIVEDSEAVVVTVAEEAASEAVVAMEIVMETAILVAQ</sequence>
<feature type="transmembrane region" description="Helical" evidence="6">
    <location>
        <begin position="312"/>
        <end position="337"/>
    </location>
</feature>
<dbReference type="GO" id="GO:0006355">
    <property type="term" value="P:regulation of DNA-templated transcription"/>
    <property type="evidence" value="ECO:0007669"/>
    <property type="project" value="InterPro"/>
</dbReference>
<evidence type="ECO:0000256" key="3">
    <source>
        <dbReference type="ARBA" id="ARBA00023242"/>
    </source>
</evidence>
<evidence type="ECO:0000313" key="9">
    <source>
        <dbReference type="Proteomes" id="UP000747542"/>
    </source>
</evidence>
<accession>A0A8J5TIA1</accession>
<dbReference type="InterPro" id="IPR000504">
    <property type="entry name" value="RRM_dom"/>
</dbReference>
<feature type="compositionally biased region" description="Gly residues" evidence="5">
    <location>
        <begin position="128"/>
        <end position="138"/>
    </location>
</feature>
<keyword evidence="6" id="KW-0812">Transmembrane</keyword>
<dbReference type="InterPro" id="IPR035979">
    <property type="entry name" value="RBD_domain_sf"/>
</dbReference>
<keyword evidence="3" id="KW-0539">Nucleus</keyword>
<evidence type="ECO:0000256" key="6">
    <source>
        <dbReference type="SAM" id="Phobius"/>
    </source>
</evidence>
<keyword evidence="2 4" id="KW-0694">RNA-binding</keyword>
<feature type="transmembrane region" description="Helical" evidence="6">
    <location>
        <begin position="349"/>
        <end position="372"/>
    </location>
</feature>
<keyword evidence="6" id="KW-0472">Membrane</keyword>
<dbReference type="PROSITE" id="PS50102">
    <property type="entry name" value="RRM"/>
    <property type="match status" value="1"/>
</dbReference>
<feature type="compositionally biased region" description="Low complexity" evidence="5">
    <location>
        <begin position="14"/>
        <end position="27"/>
    </location>
</feature>
<comment type="subcellular location">
    <subcellularLocation>
        <location evidence="1">Nucleus</location>
    </subcellularLocation>
</comment>
<gene>
    <name evidence="8" type="primary">caz-L</name>
    <name evidence="8" type="ORF">Hamer_G009778</name>
</gene>
<dbReference type="InterPro" id="IPR034870">
    <property type="entry name" value="TET_fam"/>
</dbReference>
<evidence type="ECO:0000256" key="5">
    <source>
        <dbReference type="SAM" id="MobiDB-lite"/>
    </source>
</evidence>
<keyword evidence="9" id="KW-1185">Reference proteome</keyword>
<dbReference type="SUPFAM" id="SSF54928">
    <property type="entry name" value="RNA-binding domain, RBD"/>
    <property type="match status" value="1"/>
</dbReference>
<proteinExistence type="predicted"/>
<feature type="compositionally biased region" description="Gly residues" evidence="5">
    <location>
        <begin position="100"/>
        <end position="114"/>
    </location>
</feature>
<dbReference type="PANTHER" id="PTHR23238">
    <property type="entry name" value="RNA BINDING PROTEIN"/>
    <property type="match status" value="1"/>
</dbReference>
<dbReference type="Proteomes" id="UP000747542">
    <property type="component" value="Unassembled WGS sequence"/>
</dbReference>
<reference evidence="8" key="1">
    <citation type="journal article" date="2021" name="Sci. Adv.">
        <title>The American lobster genome reveals insights on longevity, neural, and immune adaptations.</title>
        <authorList>
            <person name="Polinski J.M."/>
            <person name="Zimin A.V."/>
            <person name="Clark K.F."/>
            <person name="Kohn A.B."/>
            <person name="Sadowski N."/>
            <person name="Timp W."/>
            <person name="Ptitsyn A."/>
            <person name="Khanna P."/>
            <person name="Romanova D.Y."/>
            <person name="Williams P."/>
            <person name="Greenwood S.J."/>
            <person name="Moroz L.L."/>
            <person name="Walt D.R."/>
            <person name="Bodnar A.G."/>
        </authorList>
    </citation>
    <scope>NUCLEOTIDE SEQUENCE</scope>
    <source>
        <strain evidence="8">GMGI-L3</strain>
    </source>
</reference>
<protein>
    <submittedName>
        <fullName evidence="8">RNA-binding protein cabeza-like</fullName>
    </submittedName>
</protein>
<evidence type="ECO:0000259" key="7">
    <source>
        <dbReference type="PROSITE" id="PS50102"/>
    </source>
</evidence>
<name>A0A8J5TIA1_HOMAM</name>
<dbReference type="Pfam" id="PF00076">
    <property type="entry name" value="RRM_1"/>
    <property type="match status" value="1"/>
</dbReference>
<evidence type="ECO:0000256" key="4">
    <source>
        <dbReference type="PROSITE-ProRule" id="PRU00176"/>
    </source>
</evidence>
<feature type="transmembrane region" description="Helical" evidence="6">
    <location>
        <begin position="384"/>
        <end position="405"/>
    </location>
</feature>
<dbReference type="GO" id="GO:0005634">
    <property type="term" value="C:nucleus"/>
    <property type="evidence" value="ECO:0007669"/>
    <property type="project" value="UniProtKB-SubCell"/>
</dbReference>
<feature type="compositionally biased region" description="Polar residues" evidence="5">
    <location>
        <begin position="49"/>
        <end position="86"/>
    </location>
</feature>
<evidence type="ECO:0000256" key="1">
    <source>
        <dbReference type="ARBA" id="ARBA00004123"/>
    </source>
</evidence>
<dbReference type="GO" id="GO:0003723">
    <property type="term" value="F:RNA binding"/>
    <property type="evidence" value="ECO:0007669"/>
    <property type="project" value="UniProtKB-UniRule"/>
</dbReference>
<dbReference type="AlphaFoldDB" id="A0A8J5TIA1"/>
<dbReference type="EMBL" id="JAHLQT010004633">
    <property type="protein sequence ID" value="KAG7175769.1"/>
    <property type="molecule type" value="Genomic_DNA"/>
</dbReference>
<evidence type="ECO:0000313" key="8">
    <source>
        <dbReference type="EMBL" id="KAG7175769.1"/>
    </source>
</evidence>
<evidence type="ECO:0000256" key="2">
    <source>
        <dbReference type="ARBA" id="ARBA00022884"/>
    </source>
</evidence>